<sequence>MSLEEKSDSELLNRFCSERSETAFTLLVERHLRVVFAVAQNRLGGDAQLAEDVCQIVFSQLARSAKSLRHHGNVKAWLFKTSHFTAAKLVRSQVRQKMREHDYEYVRDPSLPEEKENLTQFIDESIEQLPQADQEVLLLRFFESMDYKSIGIRLSMEPNTARMKVERALDKLQASFKKRGIVTTGAALSAAFSTYANCSLPAYLATSVVNVSVANLGGLATVGLVSALKLPLAATAAILLTGIAIERQSTDAAMESKVAVEQVAHTQAEHIESPPTTSPSDSNPDAIDLAYAALDNDATVLAQRLEEIELEIQKLHNRRPSSEKIYSISELDTKPTASAIRMADYPVSHLATKEKGKAVIEFVLGTDGTTSDLRVITATHPDFGKSALEAIAGSEFTPGRIGATAVQSRVRIPIMFTPNPAEDQAETQTWF</sequence>
<dbReference type="PANTHER" id="PTHR43133:SF8">
    <property type="entry name" value="RNA POLYMERASE SIGMA FACTOR HI_1459-RELATED"/>
    <property type="match status" value="1"/>
</dbReference>
<keyword evidence="5" id="KW-0805">Transcription regulation</keyword>
<keyword evidence="3" id="KW-0812">Transmembrane</keyword>
<accession>A0A927F6D1</accession>
<proteinExistence type="inferred from homology"/>
<evidence type="ECO:0000256" key="1">
    <source>
        <dbReference type="ARBA" id="ARBA00004167"/>
    </source>
</evidence>
<dbReference type="EMBL" id="JACYFG010000002">
    <property type="protein sequence ID" value="MBD5777995.1"/>
    <property type="molecule type" value="Genomic_DNA"/>
</dbReference>
<dbReference type="Proteomes" id="UP000622317">
    <property type="component" value="Unassembled WGS sequence"/>
</dbReference>
<dbReference type="SUPFAM" id="SSF88659">
    <property type="entry name" value="Sigma3 and sigma4 domains of RNA polymerase sigma factors"/>
    <property type="match status" value="1"/>
</dbReference>
<dbReference type="RefSeq" id="WP_191615124.1">
    <property type="nucleotide sequence ID" value="NZ_JACYFG010000002.1"/>
</dbReference>
<reference evidence="12" key="1">
    <citation type="submission" date="2020-09" db="EMBL/GenBank/DDBJ databases">
        <title>Pelagicoccus enzymogenes sp. nov. with an EPS production, isolated from marine sediment.</title>
        <authorList>
            <person name="Feng X."/>
        </authorList>
    </citation>
    <scope>NUCLEOTIDE SEQUENCE</scope>
    <source>
        <strain evidence="12">NFK12</strain>
    </source>
</reference>
<protein>
    <submittedName>
        <fullName evidence="12">TonB family protein</fullName>
    </submittedName>
</protein>
<dbReference type="GO" id="GO:0016987">
    <property type="term" value="F:sigma factor activity"/>
    <property type="evidence" value="ECO:0007669"/>
    <property type="project" value="UniProtKB-KW"/>
</dbReference>
<dbReference type="InterPro" id="IPR007627">
    <property type="entry name" value="RNA_pol_sigma70_r2"/>
</dbReference>
<evidence type="ECO:0000256" key="7">
    <source>
        <dbReference type="ARBA" id="ARBA00023125"/>
    </source>
</evidence>
<keyword evidence="7" id="KW-0238">DNA-binding</keyword>
<name>A0A927F6D1_9BACT</name>
<evidence type="ECO:0000256" key="8">
    <source>
        <dbReference type="ARBA" id="ARBA00023136"/>
    </source>
</evidence>
<evidence type="ECO:0000256" key="4">
    <source>
        <dbReference type="ARBA" id="ARBA00022989"/>
    </source>
</evidence>
<evidence type="ECO:0000256" key="10">
    <source>
        <dbReference type="SAM" id="Coils"/>
    </source>
</evidence>
<dbReference type="InterPro" id="IPR013325">
    <property type="entry name" value="RNA_pol_sigma_r2"/>
</dbReference>
<evidence type="ECO:0000256" key="2">
    <source>
        <dbReference type="ARBA" id="ARBA00010641"/>
    </source>
</evidence>
<feature type="coiled-coil region" evidence="10">
    <location>
        <begin position="291"/>
        <end position="318"/>
    </location>
</feature>
<evidence type="ECO:0000313" key="12">
    <source>
        <dbReference type="EMBL" id="MBD5777995.1"/>
    </source>
</evidence>
<evidence type="ECO:0000256" key="5">
    <source>
        <dbReference type="ARBA" id="ARBA00023015"/>
    </source>
</evidence>
<dbReference type="AlphaFoldDB" id="A0A927F6D1"/>
<keyword evidence="8" id="KW-0472">Membrane</keyword>
<evidence type="ECO:0000256" key="9">
    <source>
        <dbReference type="ARBA" id="ARBA00023163"/>
    </source>
</evidence>
<gene>
    <name evidence="12" type="ORF">IEN85_00615</name>
</gene>
<dbReference type="GO" id="GO:0003677">
    <property type="term" value="F:DNA binding"/>
    <property type="evidence" value="ECO:0007669"/>
    <property type="project" value="UniProtKB-KW"/>
</dbReference>
<comment type="subcellular location">
    <subcellularLocation>
        <location evidence="1">Membrane</location>
        <topology evidence="1">Single-pass membrane protein</topology>
    </subcellularLocation>
</comment>
<dbReference type="GO" id="GO:0006352">
    <property type="term" value="P:DNA-templated transcription initiation"/>
    <property type="evidence" value="ECO:0007669"/>
    <property type="project" value="InterPro"/>
</dbReference>
<dbReference type="InterPro" id="IPR006260">
    <property type="entry name" value="TonB/TolA_C"/>
</dbReference>
<organism evidence="12 13">
    <name type="scientific">Pelagicoccus enzymogenes</name>
    <dbReference type="NCBI Taxonomy" id="2773457"/>
    <lineage>
        <taxon>Bacteria</taxon>
        <taxon>Pseudomonadati</taxon>
        <taxon>Verrucomicrobiota</taxon>
        <taxon>Opitutia</taxon>
        <taxon>Puniceicoccales</taxon>
        <taxon>Pelagicoccaceae</taxon>
        <taxon>Pelagicoccus</taxon>
    </lineage>
</organism>
<keyword evidence="6" id="KW-0731">Sigma factor</keyword>
<keyword evidence="4" id="KW-1133">Transmembrane helix</keyword>
<dbReference type="Pfam" id="PF03544">
    <property type="entry name" value="TonB_C"/>
    <property type="match status" value="1"/>
</dbReference>
<dbReference type="PANTHER" id="PTHR43133">
    <property type="entry name" value="RNA POLYMERASE ECF-TYPE SIGMA FACTO"/>
    <property type="match status" value="1"/>
</dbReference>
<dbReference type="InterPro" id="IPR036388">
    <property type="entry name" value="WH-like_DNA-bd_sf"/>
</dbReference>
<dbReference type="InterPro" id="IPR013324">
    <property type="entry name" value="RNA_pol_sigma_r3/r4-like"/>
</dbReference>
<dbReference type="InterPro" id="IPR037682">
    <property type="entry name" value="TonB_C"/>
</dbReference>
<evidence type="ECO:0000256" key="3">
    <source>
        <dbReference type="ARBA" id="ARBA00022692"/>
    </source>
</evidence>
<evidence type="ECO:0000313" key="13">
    <source>
        <dbReference type="Proteomes" id="UP000622317"/>
    </source>
</evidence>
<dbReference type="InterPro" id="IPR014284">
    <property type="entry name" value="RNA_pol_sigma-70_dom"/>
</dbReference>
<keyword evidence="9" id="KW-0804">Transcription</keyword>
<dbReference type="Pfam" id="PF04542">
    <property type="entry name" value="Sigma70_r2"/>
    <property type="match status" value="1"/>
</dbReference>
<keyword evidence="10" id="KW-0175">Coiled coil</keyword>
<dbReference type="SUPFAM" id="SSF74653">
    <property type="entry name" value="TolA/TonB C-terminal domain"/>
    <property type="match status" value="1"/>
</dbReference>
<keyword evidence="13" id="KW-1185">Reference proteome</keyword>
<dbReference type="SUPFAM" id="SSF88946">
    <property type="entry name" value="Sigma2 domain of RNA polymerase sigma factors"/>
    <property type="match status" value="1"/>
</dbReference>
<comment type="similarity">
    <text evidence="2">Belongs to the sigma-70 factor family. ECF subfamily.</text>
</comment>
<feature type="domain" description="TonB C-terminal" evidence="11">
    <location>
        <begin position="330"/>
        <end position="425"/>
    </location>
</feature>
<dbReference type="InterPro" id="IPR039425">
    <property type="entry name" value="RNA_pol_sigma-70-like"/>
</dbReference>
<evidence type="ECO:0000259" key="11">
    <source>
        <dbReference type="PROSITE" id="PS52015"/>
    </source>
</evidence>
<dbReference type="NCBIfam" id="TIGR01352">
    <property type="entry name" value="tonB_Cterm"/>
    <property type="match status" value="1"/>
</dbReference>
<evidence type="ECO:0000256" key="6">
    <source>
        <dbReference type="ARBA" id="ARBA00023082"/>
    </source>
</evidence>
<dbReference type="GO" id="GO:0016020">
    <property type="term" value="C:membrane"/>
    <property type="evidence" value="ECO:0007669"/>
    <property type="project" value="UniProtKB-SubCell"/>
</dbReference>
<dbReference type="InterPro" id="IPR013249">
    <property type="entry name" value="RNA_pol_sigma70_r4_t2"/>
</dbReference>
<dbReference type="GO" id="GO:0055085">
    <property type="term" value="P:transmembrane transport"/>
    <property type="evidence" value="ECO:0007669"/>
    <property type="project" value="InterPro"/>
</dbReference>
<dbReference type="Pfam" id="PF08281">
    <property type="entry name" value="Sigma70_r4_2"/>
    <property type="match status" value="1"/>
</dbReference>
<dbReference type="Gene3D" id="1.10.1740.10">
    <property type="match status" value="1"/>
</dbReference>
<dbReference type="NCBIfam" id="TIGR02937">
    <property type="entry name" value="sigma70-ECF"/>
    <property type="match status" value="1"/>
</dbReference>
<dbReference type="PROSITE" id="PS52015">
    <property type="entry name" value="TONB_CTD"/>
    <property type="match status" value="1"/>
</dbReference>
<dbReference type="Gene3D" id="1.10.10.10">
    <property type="entry name" value="Winged helix-like DNA-binding domain superfamily/Winged helix DNA-binding domain"/>
    <property type="match status" value="1"/>
</dbReference>
<comment type="caution">
    <text evidence="12">The sequence shown here is derived from an EMBL/GenBank/DDBJ whole genome shotgun (WGS) entry which is preliminary data.</text>
</comment>
<dbReference type="Gene3D" id="3.30.1150.10">
    <property type="match status" value="1"/>
</dbReference>